<protein>
    <submittedName>
        <fullName evidence="1">Uncharacterized protein</fullName>
    </submittedName>
</protein>
<dbReference type="AlphaFoldDB" id="B4VJR9"/>
<proteinExistence type="predicted"/>
<reference evidence="1 2" key="1">
    <citation type="submission" date="2008-07" db="EMBL/GenBank/DDBJ databases">
        <authorList>
            <person name="Tandeau de Marsac N."/>
            <person name="Ferriera S."/>
            <person name="Johnson J."/>
            <person name="Kravitz S."/>
            <person name="Beeson K."/>
            <person name="Sutton G."/>
            <person name="Rogers Y.-H."/>
            <person name="Friedman R."/>
            <person name="Frazier M."/>
            <person name="Venter J.C."/>
        </authorList>
    </citation>
    <scope>NUCLEOTIDE SEQUENCE [LARGE SCALE GENOMIC DNA]</scope>
    <source>
        <strain evidence="1 2">PCC 7420</strain>
    </source>
</reference>
<keyword evidence="2" id="KW-1185">Reference proteome</keyword>
<dbReference type="EMBL" id="DS989843">
    <property type="protein sequence ID" value="EDX77695.1"/>
    <property type="molecule type" value="Genomic_DNA"/>
</dbReference>
<sequence length="37" mass="4070">MISAQFLTFSNTDNIKSIKATSIEKQTINLLSSTLLP</sequence>
<dbReference type="HOGENOM" id="CLU_3342506_0_0_3"/>
<dbReference type="Proteomes" id="UP000003835">
    <property type="component" value="Unassembled WGS sequence"/>
</dbReference>
<evidence type="ECO:0000313" key="2">
    <source>
        <dbReference type="Proteomes" id="UP000003835"/>
    </source>
</evidence>
<accession>B4VJR9</accession>
<organism evidence="1 2">
    <name type="scientific">Coleofasciculus chthonoplastes PCC 7420</name>
    <dbReference type="NCBI Taxonomy" id="118168"/>
    <lineage>
        <taxon>Bacteria</taxon>
        <taxon>Bacillati</taxon>
        <taxon>Cyanobacteriota</taxon>
        <taxon>Cyanophyceae</taxon>
        <taxon>Coleofasciculales</taxon>
        <taxon>Coleofasciculaceae</taxon>
        <taxon>Coleofasciculus</taxon>
    </lineage>
</organism>
<evidence type="ECO:0000313" key="1">
    <source>
        <dbReference type="EMBL" id="EDX77695.1"/>
    </source>
</evidence>
<gene>
    <name evidence="1" type="ORF">MC7420_3019</name>
</gene>
<name>B4VJR9_9CYAN</name>